<evidence type="ECO:0000256" key="1">
    <source>
        <dbReference type="SAM" id="MobiDB-lite"/>
    </source>
</evidence>
<protein>
    <submittedName>
        <fullName evidence="2">Uncharacterized protein</fullName>
    </submittedName>
</protein>
<dbReference type="EMBL" id="JASCZI010211482">
    <property type="protein sequence ID" value="MED6192748.1"/>
    <property type="molecule type" value="Genomic_DNA"/>
</dbReference>
<sequence length="113" mass="12525">MALRDGAEMRAKNMSGEDSREASGSDLGDMAGSLATTCKRNRRRRRHMKIPSLMRGELVEDVMKLKVAASFHILLTTYLGFNVVFVETNDQLLESLMILVEHVVGGYSHGIGE</sequence>
<gene>
    <name evidence="2" type="ORF">PIB30_013131</name>
</gene>
<comment type="caution">
    <text evidence="2">The sequence shown here is derived from an EMBL/GenBank/DDBJ whole genome shotgun (WGS) entry which is preliminary data.</text>
</comment>
<name>A0ABU6X6Z3_9FABA</name>
<feature type="compositionally biased region" description="Basic and acidic residues" evidence="1">
    <location>
        <begin position="1"/>
        <end position="23"/>
    </location>
</feature>
<reference evidence="2 3" key="1">
    <citation type="journal article" date="2023" name="Plants (Basel)">
        <title>Bridging the Gap: Combining Genomics and Transcriptomics Approaches to Understand Stylosanthes scabra, an Orphan Legume from the Brazilian Caatinga.</title>
        <authorList>
            <person name="Ferreira-Neto J.R.C."/>
            <person name="da Silva M.D."/>
            <person name="Binneck E."/>
            <person name="de Melo N.F."/>
            <person name="da Silva R.H."/>
            <person name="de Melo A.L.T.M."/>
            <person name="Pandolfi V."/>
            <person name="Bustamante F.O."/>
            <person name="Brasileiro-Vidal A.C."/>
            <person name="Benko-Iseppon A.M."/>
        </authorList>
    </citation>
    <scope>NUCLEOTIDE SEQUENCE [LARGE SCALE GENOMIC DNA]</scope>
    <source>
        <tissue evidence="2">Leaves</tissue>
    </source>
</reference>
<organism evidence="2 3">
    <name type="scientific">Stylosanthes scabra</name>
    <dbReference type="NCBI Taxonomy" id="79078"/>
    <lineage>
        <taxon>Eukaryota</taxon>
        <taxon>Viridiplantae</taxon>
        <taxon>Streptophyta</taxon>
        <taxon>Embryophyta</taxon>
        <taxon>Tracheophyta</taxon>
        <taxon>Spermatophyta</taxon>
        <taxon>Magnoliopsida</taxon>
        <taxon>eudicotyledons</taxon>
        <taxon>Gunneridae</taxon>
        <taxon>Pentapetalae</taxon>
        <taxon>rosids</taxon>
        <taxon>fabids</taxon>
        <taxon>Fabales</taxon>
        <taxon>Fabaceae</taxon>
        <taxon>Papilionoideae</taxon>
        <taxon>50 kb inversion clade</taxon>
        <taxon>dalbergioids sensu lato</taxon>
        <taxon>Dalbergieae</taxon>
        <taxon>Pterocarpus clade</taxon>
        <taxon>Stylosanthes</taxon>
    </lineage>
</organism>
<accession>A0ABU6X6Z3</accession>
<evidence type="ECO:0000313" key="3">
    <source>
        <dbReference type="Proteomes" id="UP001341840"/>
    </source>
</evidence>
<keyword evidence="3" id="KW-1185">Reference proteome</keyword>
<dbReference type="Proteomes" id="UP001341840">
    <property type="component" value="Unassembled WGS sequence"/>
</dbReference>
<proteinExistence type="predicted"/>
<feature type="region of interest" description="Disordered" evidence="1">
    <location>
        <begin position="1"/>
        <end position="46"/>
    </location>
</feature>
<evidence type="ECO:0000313" key="2">
    <source>
        <dbReference type="EMBL" id="MED6192748.1"/>
    </source>
</evidence>